<proteinExistence type="predicted"/>
<accession>A0AA36BEG4</accession>
<evidence type="ECO:0000313" key="1">
    <source>
        <dbReference type="EMBL" id="CAI9732940.1"/>
    </source>
</evidence>
<name>A0AA36BEG4_OCTVU</name>
<evidence type="ECO:0000313" key="2">
    <source>
        <dbReference type="Proteomes" id="UP001162480"/>
    </source>
</evidence>
<sequence>MGSEVRILYDSRMRKTETFFYFFSLPFHLLSPSSPSPLISSLLLHDIVSTGYVTLCGPVDCDSLFCSIHLSSHDIEKSLRRMLQR</sequence>
<dbReference type="Proteomes" id="UP001162480">
    <property type="component" value="Chromosome 14"/>
</dbReference>
<reference evidence="1" key="1">
    <citation type="submission" date="2023-08" db="EMBL/GenBank/DDBJ databases">
        <authorList>
            <person name="Alioto T."/>
            <person name="Alioto T."/>
            <person name="Gomez Garrido J."/>
        </authorList>
    </citation>
    <scope>NUCLEOTIDE SEQUENCE</scope>
</reference>
<keyword evidence="2" id="KW-1185">Reference proteome</keyword>
<dbReference type="EMBL" id="OX597827">
    <property type="protein sequence ID" value="CAI9732940.1"/>
    <property type="molecule type" value="Genomic_DNA"/>
</dbReference>
<dbReference type="AlphaFoldDB" id="A0AA36BEG4"/>
<organism evidence="1 2">
    <name type="scientific">Octopus vulgaris</name>
    <name type="common">Common octopus</name>
    <dbReference type="NCBI Taxonomy" id="6645"/>
    <lineage>
        <taxon>Eukaryota</taxon>
        <taxon>Metazoa</taxon>
        <taxon>Spiralia</taxon>
        <taxon>Lophotrochozoa</taxon>
        <taxon>Mollusca</taxon>
        <taxon>Cephalopoda</taxon>
        <taxon>Coleoidea</taxon>
        <taxon>Octopodiformes</taxon>
        <taxon>Octopoda</taxon>
        <taxon>Incirrata</taxon>
        <taxon>Octopodidae</taxon>
        <taxon>Octopus</taxon>
    </lineage>
</organism>
<protein>
    <submittedName>
        <fullName evidence="1">Uncharacterized protein</fullName>
    </submittedName>
</protein>
<gene>
    <name evidence="1" type="ORF">OCTVUL_1B003673</name>
</gene>